<evidence type="ECO:0000313" key="6">
    <source>
        <dbReference type="Proteomes" id="UP000070412"/>
    </source>
</evidence>
<gene>
    <name evidence="4" type="ORF">SSS_1678</name>
</gene>
<feature type="domain" description="CMP/dCMP-type deaminase" evidence="3">
    <location>
        <begin position="157"/>
        <end position="291"/>
    </location>
</feature>
<comment type="similarity">
    <text evidence="2">Belongs to the cytidine and deoxycytidylate deaminase family. ADAT3 subfamily.</text>
</comment>
<reference evidence="6" key="1">
    <citation type="journal article" date="2020" name="PLoS Negl. Trop. Dis.">
        <title>High-quality nuclear genome for Sarcoptes scabiei-A critical resource for a neglected parasite.</title>
        <authorList>
            <person name="Korhonen P.K."/>
            <person name="Gasser R.B."/>
            <person name="Ma G."/>
            <person name="Wang T."/>
            <person name="Stroehlein A.J."/>
            <person name="Young N.D."/>
            <person name="Ang C.S."/>
            <person name="Fernando D.D."/>
            <person name="Lu H.C."/>
            <person name="Taylor S."/>
            <person name="Reynolds S.L."/>
            <person name="Mofiz E."/>
            <person name="Najaraj S.H."/>
            <person name="Gowda H."/>
            <person name="Madugundu A."/>
            <person name="Renuse S."/>
            <person name="Holt D."/>
            <person name="Pandey A."/>
            <person name="Papenfuss A.T."/>
            <person name="Fischer K."/>
        </authorList>
    </citation>
    <scope>NUCLEOTIDE SEQUENCE [LARGE SCALE GENOMIC DNA]</scope>
</reference>
<dbReference type="PROSITE" id="PS51747">
    <property type="entry name" value="CYT_DCMP_DEAMINASES_2"/>
    <property type="match status" value="1"/>
</dbReference>
<sequence length="343" mass="40124">MYMMKILIPEIYNNNAIQTKKALILRVIEKKELTKIVQFLNENIPMKQLSLQHLKRIDSSRSNDNRVFICPVDEMTYSQLENFDPIERIVDLIDVKLKKFLLHQGLENLYIADVPISRPLTKNQFLKTSQLWPVCFHEDKYIADCLNGAVFSPVRLENIHQLMDHTLSLLDNQMNGNCSAIITRRNGKQIVAEGISEIDKNPLNHATIIAISKVSEIHKRFKMNPLEKSIGEQSQESTNDDQIYQNDYLCTDYECFLSQEPCLMCAMALIHSRIRRVFFYSSINSEISISCNDKAYSIHQLHFNSKLNHRHEVWQLIKRENHRKLDCDQPSLNNKKKLKFFKN</sequence>
<dbReference type="PANTHER" id="PTHR11079">
    <property type="entry name" value="CYTOSINE DEAMINASE FAMILY MEMBER"/>
    <property type="match status" value="1"/>
</dbReference>
<dbReference type="PANTHER" id="PTHR11079:SF156">
    <property type="entry name" value="INACTIVE TRNA-SPECIFIC ADENOSINE DEAMINASE-LIKE PROTEIN 3-RELATED"/>
    <property type="match status" value="1"/>
</dbReference>
<dbReference type="Gene3D" id="3.40.140.10">
    <property type="entry name" value="Cytidine Deaminase, domain 2"/>
    <property type="match status" value="1"/>
</dbReference>
<protein>
    <submittedName>
        <fullName evidence="4">Putative inactive tRNA-specific adenosine deaminase-like protein 3</fullName>
    </submittedName>
</protein>
<dbReference type="EMBL" id="WVUK01000065">
    <property type="protein sequence ID" value="KAF7489231.1"/>
    <property type="molecule type" value="Genomic_DNA"/>
</dbReference>
<dbReference type="GO" id="GO:0005737">
    <property type="term" value="C:cytoplasm"/>
    <property type="evidence" value="ECO:0007669"/>
    <property type="project" value="TreeGrafter"/>
</dbReference>
<dbReference type="InterPro" id="IPR002125">
    <property type="entry name" value="CMP_dCMP_dom"/>
</dbReference>
<dbReference type="SUPFAM" id="SSF53927">
    <property type="entry name" value="Cytidine deaminase-like"/>
    <property type="match status" value="1"/>
</dbReference>
<evidence type="ECO:0000256" key="1">
    <source>
        <dbReference type="ARBA" id="ARBA00022694"/>
    </source>
</evidence>
<reference evidence="5" key="3">
    <citation type="submission" date="2022-06" db="UniProtKB">
        <authorList>
            <consortium name="EnsemblMetazoa"/>
        </authorList>
    </citation>
    <scope>IDENTIFICATION</scope>
</reference>
<evidence type="ECO:0000313" key="4">
    <source>
        <dbReference type="EMBL" id="KAF7489231.1"/>
    </source>
</evidence>
<dbReference type="Proteomes" id="UP000070412">
    <property type="component" value="Unassembled WGS sequence"/>
</dbReference>
<organism evidence="4">
    <name type="scientific">Sarcoptes scabiei</name>
    <name type="common">Itch mite</name>
    <name type="synonym">Acarus scabiei</name>
    <dbReference type="NCBI Taxonomy" id="52283"/>
    <lineage>
        <taxon>Eukaryota</taxon>
        <taxon>Metazoa</taxon>
        <taxon>Ecdysozoa</taxon>
        <taxon>Arthropoda</taxon>
        <taxon>Chelicerata</taxon>
        <taxon>Arachnida</taxon>
        <taxon>Acari</taxon>
        <taxon>Acariformes</taxon>
        <taxon>Sarcoptiformes</taxon>
        <taxon>Astigmata</taxon>
        <taxon>Psoroptidia</taxon>
        <taxon>Sarcoptoidea</taxon>
        <taxon>Sarcoptidae</taxon>
        <taxon>Sarcoptinae</taxon>
        <taxon>Sarcoptes</taxon>
    </lineage>
</organism>
<dbReference type="EnsemblMetazoa" id="SSS_1678s_mrna">
    <property type="protein sequence ID" value="KAF7489231.1"/>
    <property type="gene ID" value="SSS_1678"/>
</dbReference>
<dbReference type="AlphaFoldDB" id="A0A834R5W6"/>
<evidence type="ECO:0000256" key="2">
    <source>
        <dbReference type="ARBA" id="ARBA00038160"/>
    </source>
</evidence>
<dbReference type="InterPro" id="IPR016193">
    <property type="entry name" value="Cytidine_deaminase-like"/>
</dbReference>
<proteinExistence type="inferred from homology"/>
<dbReference type="GO" id="GO:0008033">
    <property type="term" value="P:tRNA processing"/>
    <property type="evidence" value="ECO:0007669"/>
    <property type="project" value="UniProtKB-KW"/>
</dbReference>
<dbReference type="OrthoDB" id="3180714at2759"/>
<accession>A0A834R5W6</accession>
<dbReference type="GO" id="GO:0005634">
    <property type="term" value="C:nucleus"/>
    <property type="evidence" value="ECO:0007669"/>
    <property type="project" value="TreeGrafter"/>
</dbReference>
<keyword evidence="1" id="KW-0819">tRNA processing</keyword>
<name>A0A834R5W6_SARSC</name>
<evidence type="ECO:0000259" key="3">
    <source>
        <dbReference type="PROSITE" id="PS51747"/>
    </source>
</evidence>
<dbReference type="GO" id="GO:0052717">
    <property type="term" value="F:tRNA-specific adenosine-34 deaminase activity"/>
    <property type="evidence" value="ECO:0007669"/>
    <property type="project" value="TreeGrafter"/>
</dbReference>
<dbReference type="Pfam" id="PF00383">
    <property type="entry name" value="dCMP_cyt_deam_1"/>
    <property type="match status" value="1"/>
</dbReference>
<evidence type="ECO:0000313" key="5">
    <source>
        <dbReference type="EnsemblMetazoa" id="KAF7489231.1"/>
    </source>
</evidence>
<reference evidence="4" key="2">
    <citation type="submission" date="2020-01" db="EMBL/GenBank/DDBJ databases">
        <authorList>
            <person name="Korhonen P.K.K."/>
            <person name="Guangxu M.G."/>
            <person name="Wang T.W."/>
            <person name="Stroehlein A.J.S."/>
            <person name="Young N.D."/>
            <person name="Ang C.-S.A."/>
            <person name="Fernando D.W.F."/>
            <person name="Lu H.L."/>
            <person name="Taylor S.T."/>
            <person name="Ehtesham M.E.M."/>
            <person name="Najaraj S.H.N."/>
            <person name="Harsha G.H.G."/>
            <person name="Madugundu A.M."/>
            <person name="Renuse S.R."/>
            <person name="Holt D.H."/>
            <person name="Pandey A.P."/>
            <person name="Papenfuss A.P."/>
            <person name="Gasser R.B.G."/>
            <person name="Fischer K.F."/>
        </authorList>
    </citation>
    <scope>NUCLEOTIDE SEQUENCE</scope>
    <source>
        <strain evidence="4">SSS_KF_BRIS2020</strain>
    </source>
</reference>
<keyword evidence="6" id="KW-1185">Reference proteome</keyword>